<evidence type="ECO:0000313" key="1">
    <source>
        <dbReference type="EMBL" id="CAH0374925.1"/>
    </source>
</evidence>
<reference evidence="1" key="1">
    <citation type="submission" date="2021-11" db="EMBL/GenBank/DDBJ databases">
        <authorList>
            <consortium name="Genoscope - CEA"/>
            <person name="William W."/>
        </authorList>
    </citation>
    <scope>NUCLEOTIDE SEQUENCE</scope>
</reference>
<dbReference type="Proteomes" id="UP000789595">
    <property type="component" value="Unassembled WGS sequence"/>
</dbReference>
<comment type="caution">
    <text evidence="1">The sequence shown here is derived from an EMBL/GenBank/DDBJ whole genome shotgun (WGS) entry which is preliminary data.</text>
</comment>
<accession>A0A8J2WPB9</accession>
<dbReference type="EMBL" id="CAKKNE010000004">
    <property type="protein sequence ID" value="CAH0374925.1"/>
    <property type="molecule type" value="Genomic_DNA"/>
</dbReference>
<organism evidence="1 2">
    <name type="scientific">Pelagomonas calceolata</name>
    <dbReference type="NCBI Taxonomy" id="35677"/>
    <lineage>
        <taxon>Eukaryota</taxon>
        <taxon>Sar</taxon>
        <taxon>Stramenopiles</taxon>
        <taxon>Ochrophyta</taxon>
        <taxon>Pelagophyceae</taxon>
        <taxon>Pelagomonadales</taxon>
        <taxon>Pelagomonadaceae</taxon>
        <taxon>Pelagomonas</taxon>
    </lineage>
</organism>
<proteinExistence type="predicted"/>
<sequence length="234" mass="24738">MPRIHLSCLLGTAAALRPQVTRRSLCGAAPALVLAPQLSRAADGPTEALLPEAIYAGNDWIADRKLTIIEGDAAAAETAWRALGGAGAFEVLHKEKYTAGFKPTNEKMSFNSEKFPTWASTATGTVAVDRSVEVASRGGKSTSLKSAGVKIEDIGRGQIGTKELFVADGVAFSVARAYEPAPLAKMFGIKEVVTTFALAPDGSVGTAPTSTTKSRLHYEKPEVAKNRQEGIKYF</sequence>
<name>A0A8J2WPB9_9STRA</name>
<dbReference type="AlphaFoldDB" id="A0A8J2WPB9"/>
<protein>
    <submittedName>
        <fullName evidence="1">Uncharacterized protein</fullName>
    </submittedName>
</protein>
<keyword evidence="2" id="KW-1185">Reference proteome</keyword>
<gene>
    <name evidence="1" type="ORF">PECAL_4P22380</name>
</gene>
<dbReference type="OrthoDB" id="197416at2759"/>
<evidence type="ECO:0000313" key="2">
    <source>
        <dbReference type="Proteomes" id="UP000789595"/>
    </source>
</evidence>